<dbReference type="Proteomes" id="UP001180087">
    <property type="component" value="Chromosome"/>
</dbReference>
<organism evidence="3 4">
    <name type="scientific">Aciduricibacillus chroicocephali</name>
    <dbReference type="NCBI Taxonomy" id="3054939"/>
    <lineage>
        <taxon>Bacteria</taxon>
        <taxon>Bacillati</taxon>
        <taxon>Bacillota</taxon>
        <taxon>Bacilli</taxon>
        <taxon>Bacillales</taxon>
        <taxon>Bacillaceae</taxon>
        <taxon>Aciduricibacillus</taxon>
    </lineage>
</organism>
<gene>
    <name evidence="3" type="ORF">QR721_05095</name>
</gene>
<protein>
    <submittedName>
        <fullName evidence="3">PilZ domain-containing protein</fullName>
    </submittedName>
</protein>
<dbReference type="InterPro" id="IPR009926">
    <property type="entry name" value="T3SS_YcgR_PilZN"/>
</dbReference>
<evidence type="ECO:0000259" key="2">
    <source>
        <dbReference type="Pfam" id="PF12945"/>
    </source>
</evidence>
<dbReference type="RefSeq" id="WP_348029376.1">
    <property type="nucleotide sequence ID" value="NZ_CP129113.1"/>
</dbReference>
<feature type="domain" description="PilZ" evidence="1">
    <location>
        <begin position="100"/>
        <end position="208"/>
    </location>
</feature>
<evidence type="ECO:0000313" key="4">
    <source>
        <dbReference type="Proteomes" id="UP001180087"/>
    </source>
</evidence>
<dbReference type="Pfam" id="PF12945">
    <property type="entry name" value="PilZNR"/>
    <property type="match status" value="1"/>
</dbReference>
<dbReference type="Pfam" id="PF07238">
    <property type="entry name" value="PilZ"/>
    <property type="match status" value="1"/>
</dbReference>
<dbReference type="EMBL" id="CP129113">
    <property type="protein sequence ID" value="WLV25585.1"/>
    <property type="molecule type" value="Genomic_DNA"/>
</dbReference>
<evidence type="ECO:0000259" key="1">
    <source>
        <dbReference type="Pfam" id="PF07238"/>
    </source>
</evidence>
<keyword evidence="4" id="KW-1185">Reference proteome</keyword>
<proteinExistence type="predicted"/>
<dbReference type="SUPFAM" id="SSF141371">
    <property type="entry name" value="PilZ domain-like"/>
    <property type="match status" value="1"/>
</dbReference>
<reference evidence="3" key="1">
    <citation type="submission" date="2023-06" db="EMBL/GenBank/DDBJ databases">
        <title>A Treasure from Seagulls: Isolation and Description of Aciduricobacillus qingdaonensis gen. nov., sp. nov., a Rare Obligately Uric Acid-utilizing Member in the Family Bacillaceae.</title>
        <authorList>
            <person name="Liu W."/>
            <person name="Wang B."/>
        </authorList>
    </citation>
    <scope>NUCLEOTIDE SEQUENCE</scope>
    <source>
        <strain evidence="3">44XB</strain>
    </source>
</reference>
<feature type="domain" description="Type III secretion system flagellar brake protein YcgR PilZN" evidence="2">
    <location>
        <begin position="13"/>
        <end position="78"/>
    </location>
</feature>
<dbReference type="InterPro" id="IPR009875">
    <property type="entry name" value="PilZ_domain"/>
</dbReference>
<accession>A0ABY9KY59</accession>
<dbReference type="Gene3D" id="2.40.10.220">
    <property type="entry name" value="predicted glycosyltransferase like domains"/>
    <property type="match status" value="1"/>
</dbReference>
<evidence type="ECO:0000313" key="3">
    <source>
        <dbReference type="EMBL" id="WLV25585.1"/>
    </source>
</evidence>
<sequence>MSKKVMPTPFWQGQSFEIQTEDKKIFYTQFAGEKNGELYIQRPQDKKNMYMNILRGVPVVVFFFDIEEEGLFTFKTNIYILPDGIAYLEKPDPEQIEKAQRRRFFRVKIGVPMTLELPDQKTSSNTIELFTHNISGGGVAFLHPKKITETGDKVSGILQLKTPNFQSDVRFDAKVISIVKTEHDVFRIALEFLKMKEPERADIIKFCMFKQVELRNKLKNDRM</sequence>
<name>A0ABY9KY59_9BACI</name>